<proteinExistence type="predicted"/>
<gene>
    <name evidence="1" type="ORF">MNY70_06005</name>
</gene>
<keyword evidence="2" id="KW-1185">Reference proteome</keyword>
<dbReference type="EMBL" id="CP093255">
    <property type="protein sequence ID" value="UNH39995.1"/>
    <property type="molecule type" value="Genomic_DNA"/>
</dbReference>
<protein>
    <submittedName>
        <fullName evidence="1">Uncharacterized protein</fullName>
    </submittedName>
</protein>
<reference evidence="1" key="1">
    <citation type="submission" date="2022-03" db="EMBL/GenBank/DDBJ databases">
        <title>ESBL-producing Moellerella wisconsensis and Escherichia marmotae isolated from wild game meat.</title>
        <authorList>
            <person name="Biggel M."/>
        </authorList>
    </citation>
    <scope>NUCLEOTIDE SEQUENCE</scope>
    <source>
        <strain evidence="1">W1</strain>
    </source>
</reference>
<sequence length="249" mass="27418">MKIANNKITDLKVFIGSPSTNESISDTGAVRIIRTDKIQPIYLRQRIPSRPHMTVTVSVNAKAISGNPAWIYIDYPRIGGVKNRLKIDSRYWKRYTLSYTVPAQDSYNNFVQVAIGYAGNDGLGEVLIGDVDIDVTNVASASVIAMGMITLIKGKPPALNQNFSNIGVESVIFDSQDNLILVQTDLKYWLDNRPIIQCNLTLDYLGAAQARAGNFNGAGVFQIAILDKNGERMKPDEVTAYIQFVCLGV</sequence>
<organism evidence="1 2">
    <name type="scientific">Moellerella wisconsensis</name>
    <dbReference type="NCBI Taxonomy" id="158849"/>
    <lineage>
        <taxon>Bacteria</taxon>
        <taxon>Pseudomonadati</taxon>
        <taxon>Pseudomonadota</taxon>
        <taxon>Gammaproteobacteria</taxon>
        <taxon>Enterobacterales</taxon>
        <taxon>Morganellaceae</taxon>
        <taxon>Moellerella</taxon>
    </lineage>
</organism>
<name>A0ACD3YAH3_9GAMM</name>
<evidence type="ECO:0000313" key="1">
    <source>
        <dbReference type="EMBL" id="UNH39995.1"/>
    </source>
</evidence>
<accession>A0ACD3YAH3</accession>
<evidence type="ECO:0000313" key="2">
    <source>
        <dbReference type="Proteomes" id="UP000829420"/>
    </source>
</evidence>
<dbReference type="Proteomes" id="UP000829420">
    <property type="component" value="Chromosome"/>
</dbReference>